<dbReference type="Proteomes" id="UP000308038">
    <property type="component" value="Unassembled WGS sequence"/>
</dbReference>
<keyword evidence="4" id="KW-1185">Reference proteome</keyword>
<feature type="compositionally biased region" description="Low complexity" evidence="1">
    <location>
        <begin position="46"/>
        <end position="60"/>
    </location>
</feature>
<dbReference type="InterPro" id="IPR002048">
    <property type="entry name" value="EF_hand_dom"/>
</dbReference>
<feature type="compositionally biased region" description="Basic and acidic residues" evidence="1">
    <location>
        <begin position="62"/>
        <end position="76"/>
    </location>
</feature>
<organism evidence="3 4">
    <name type="scientific">Sphingomonas olei</name>
    <dbReference type="NCBI Taxonomy" id="1886787"/>
    <lineage>
        <taxon>Bacteria</taxon>
        <taxon>Pseudomonadati</taxon>
        <taxon>Pseudomonadota</taxon>
        <taxon>Alphaproteobacteria</taxon>
        <taxon>Sphingomonadales</taxon>
        <taxon>Sphingomonadaceae</taxon>
        <taxon>Sphingomonas</taxon>
    </lineage>
</organism>
<feature type="domain" description="EF-hand" evidence="2">
    <location>
        <begin position="85"/>
        <end position="120"/>
    </location>
</feature>
<comment type="caution">
    <text evidence="3">The sequence shown here is derived from an EMBL/GenBank/DDBJ whole genome shotgun (WGS) entry which is preliminary data.</text>
</comment>
<dbReference type="PROSITE" id="PS00018">
    <property type="entry name" value="EF_HAND_1"/>
    <property type="match status" value="2"/>
</dbReference>
<dbReference type="EMBL" id="SSTI01000007">
    <property type="protein sequence ID" value="THG39595.1"/>
    <property type="molecule type" value="Genomic_DNA"/>
</dbReference>
<evidence type="ECO:0000259" key="2">
    <source>
        <dbReference type="PROSITE" id="PS50222"/>
    </source>
</evidence>
<dbReference type="SUPFAM" id="SSF47473">
    <property type="entry name" value="EF-hand"/>
    <property type="match status" value="1"/>
</dbReference>
<reference evidence="3 4" key="1">
    <citation type="submission" date="2019-04" db="EMBL/GenBank/DDBJ databases">
        <title>Microbes associate with the intestines of laboratory mice.</title>
        <authorList>
            <person name="Navarre W."/>
            <person name="Wong E."/>
            <person name="Huang K.C."/>
            <person name="Tropini C."/>
            <person name="Ng K."/>
            <person name="Yu B."/>
        </authorList>
    </citation>
    <scope>NUCLEOTIDE SEQUENCE [LARGE SCALE GENOMIC DNA]</scope>
    <source>
        <strain evidence="3 4">NM83_B4-11</strain>
    </source>
</reference>
<dbReference type="Pfam" id="PF13202">
    <property type="entry name" value="EF-hand_5"/>
    <property type="match status" value="3"/>
</dbReference>
<dbReference type="InterPro" id="IPR011992">
    <property type="entry name" value="EF-hand-dom_pair"/>
</dbReference>
<dbReference type="Gene3D" id="1.10.238.10">
    <property type="entry name" value="EF-hand"/>
    <property type="match status" value="1"/>
</dbReference>
<dbReference type="InterPro" id="IPR018247">
    <property type="entry name" value="EF_Hand_1_Ca_BS"/>
</dbReference>
<dbReference type="PROSITE" id="PS50222">
    <property type="entry name" value="EF_HAND_2"/>
    <property type="match status" value="1"/>
</dbReference>
<dbReference type="CDD" id="cd00051">
    <property type="entry name" value="EFh"/>
    <property type="match status" value="1"/>
</dbReference>
<proteinExistence type="predicted"/>
<gene>
    <name evidence="3" type="ORF">E5988_10495</name>
</gene>
<evidence type="ECO:0000256" key="1">
    <source>
        <dbReference type="SAM" id="MobiDB-lite"/>
    </source>
</evidence>
<feature type="region of interest" description="Disordered" evidence="1">
    <location>
        <begin position="37"/>
        <end position="76"/>
    </location>
</feature>
<sequence>MWRYLAGGVAALLMVAAGWMLFSSRAGTEPVLPAMPQNAPAPPPAVEAGGEAGGADVPEATPRTREEKRFGRYDKDRDGGITNAEYLALRRKAFAKLDTNGDGRLSFEEWSARTAAKFTAADKDRSGVLDAAEFATTAVKRKGKPRCSCPPARNADEDD</sequence>
<accession>A0ABY2QJ91</accession>
<evidence type="ECO:0000313" key="4">
    <source>
        <dbReference type="Proteomes" id="UP000308038"/>
    </source>
</evidence>
<evidence type="ECO:0000313" key="3">
    <source>
        <dbReference type="EMBL" id="THG39595.1"/>
    </source>
</evidence>
<name>A0ABY2QJ91_9SPHN</name>
<protein>
    <submittedName>
        <fullName evidence="3">EF-hand domain-containing protein</fullName>
    </submittedName>
</protein>